<dbReference type="FunFam" id="3.10.110.10:FF:000075">
    <property type="entry name" value="RWD domain-containing protein (Gir2)"/>
    <property type="match status" value="1"/>
</dbReference>
<evidence type="ECO:0000259" key="2">
    <source>
        <dbReference type="PROSITE" id="PS50908"/>
    </source>
</evidence>
<dbReference type="SMART" id="SM00591">
    <property type="entry name" value="RWD"/>
    <property type="match status" value="1"/>
</dbReference>
<dbReference type="EMBL" id="JAODUO010000802">
    <property type="protein sequence ID" value="KAK2174433.1"/>
    <property type="molecule type" value="Genomic_DNA"/>
</dbReference>
<dbReference type="InterPro" id="IPR006575">
    <property type="entry name" value="RWD_dom"/>
</dbReference>
<keyword evidence="1" id="KW-0175">Coiled coil</keyword>
<dbReference type="SUPFAM" id="SSF54495">
    <property type="entry name" value="UBC-like"/>
    <property type="match status" value="1"/>
</dbReference>
<dbReference type="Gene3D" id="3.10.110.10">
    <property type="entry name" value="Ubiquitin Conjugating Enzyme"/>
    <property type="match status" value="1"/>
</dbReference>
<evidence type="ECO:0000313" key="3">
    <source>
        <dbReference type="EMBL" id="KAK2174433.1"/>
    </source>
</evidence>
<proteinExistence type="predicted"/>
<sequence>MTDYREEQCNEIEALESIYPDELTVVSNHPYCFKITISSQNDDDDTENASCVLQFCLPAKYPDEAPVVEVEEYDNIEDSYITDLTDFIKEQAEENLGEVMVFTLVSAVQERLTDLVEAAERERVEEIERKEKEKHAAEQKKFEGTVVTIETFLAWKAKFTAEMEELKRKRGEIKKECSKLSGRELFMTDNTLDDSDVKFLEAEGGDPVEVDESLFQDLDDLGLDDELGEDFD</sequence>
<dbReference type="Pfam" id="PF05773">
    <property type="entry name" value="RWD"/>
    <property type="match status" value="1"/>
</dbReference>
<keyword evidence="4" id="KW-1185">Reference proteome</keyword>
<feature type="domain" description="RWD" evidence="2">
    <location>
        <begin position="10"/>
        <end position="115"/>
    </location>
</feature>
<evidence type="ECO:0000313" key="4">
    <source>
        <dbReference type="Proteomes" id="UP001209878"/>
    </source>
</evidence>
<comment type="caution">
    <text evidence="3">The sequence shown here is derived from an EMBL/GenBank/DDBJ whole genome shotgun (WGS) entry which is preliminary data.</text>
</comment>
<dbReference type="Proteomes" id="UP001209878">
    <property type="component" value="Unassembled WGS sequence"/>
</dbReference>
<feature type="coiled-coil region" evidence="1">
    <location>
        <begin position="109"/>
        <end position="183"/>
    </location>
</feature>
<gene>
    <name evidence="3" type="ORF">NP493_803g00021</name>
</gene>
<dbReference type="PANTHER" id="PTHR12292">
    <property type="entry name" value="RWD DOMAIN-CONTAINING PROTEIN"/>
    <property type="match status" value="1"/>
</dbReference>
<dbReference type="PROSITE" id="PS50908">
    <property type="entry name" value="RWD"/>
    <property type="match status" value="1"/>
</dbReference>
<organism evidence="3 4">
    <name type="scientific">Ridgeia piscesae</name>
    <name type="common">Tubeworm</name>
    <dbReference type="NCBI Taxonomy" id="27915"/>
    <lineage>
        <taxon>Eukaryota</taxon>
        <taxon>Metazoa</taxon>
        <taxon>Spiralia</taxon>
        <taxon>Lophotrochozoa</taxon>
        <taxon>Annelida</taxon>
        <taxon>Polychaeta</taxon>
        <taxon>Sedentaria</taxon>
        <taxon>Canalipalpata</taxon>
        <taxon>Sabellida</taxon>
        <taxon>Siboglinidae</taxon>
        <taxon>Ridgeia</taxon>
    </lineage>
</organism>
<accession>A0AAD9KPT9</accession>
<name>A0AAD9KPT9_RIDPI</name>
<protein>
    <recommendedName>
        <fullName evidence="2">RWD domain-containing protein</fullName>
    </recommendedName>
</protein>
<dbReference type="InterPro" id="IPR040213">
    <property type="entry name" value="GIR2-like"/>
</dbReference>
<evidence type="ECO:0000256" key="1">
    <source>
        <dbReference type="SAM" id="Coils"/>
    </source>
</evidence>
<dbReference type="InterPro" id="IPR016135">
    <property type="entry name" value="UBQ-conjugating_enzyme/RWD"/>
</dbReference>
<dbReference type="AlphaFoldDB" id="A0AAD9KPT9"/>
<dbReference type="CDD" id="cd23816">
    <property type="entry name" value="RWD_RWDD1"/>
    <property type="match status" value="1"/>
</dbReference>
<reference evidence="3" key="1">
    <citation type="journal article" date="2023" name="Mol. Biol. Evol.">
        <title>Third-Generation Sequencing Reveals the Adaptive Role of the Epigenome in Three Deep-Sea Polychaetes.</title>
        <authorList>
            <person name="Perez M."/>
            <person name="Aroh O."/>
            <person name="Sun Y."/>
            <person name="Lan Y."/>
            <person name="Juniper S.K."/>
            <person name="Young C.R."/>
            <person name="Angers B."/>
            <person name="Qian P.Y."/>
        </authorList>
    </citation>
    <scope>NUCLEOTIDE SEQUENCE</scope>
    <source>
        <strain evidence="3">R07B-5</strain>
    </source>
</reference>